<evidence type="ECO:0000256" key="6">
    <source>
        <dbReference type="ARBA" id="ARBA00023034"/>
    </source>
</evidence>
<dbReference type="GO" id="GO:0042147">
    <property type="term" value="P:retrograde transport, endosome to Golgi"/>
    <property type="evidence" value="ECO:0007669"/>
    <property type="project" value="InterPro"/>
</dbReference>
<evidence type="ECO:0000256" key="9">
    <source>
        <dbReference type="SAM" id="MobiDB-lite"/>
    </source>
</evidence>
<evidence type="ECO:0000256" key="4">
    <source>
        <dbReference type="ARBA" id="ARBA00014103"/>
    </source>
</evidence>
<dbReference type="Pfam" id="PF16854">
    <property type="entry name" value="VPS53_C"/>
    <property type="match status" value="1"/>
</dbReference>
<evidence type="ECO:0000313" key="12">
    <source>
        <dbReference type="EMBL" id="JAP83451.1"/>
    </source>
</evidence>
<dbReference type="FunFam" id="1.10.357.110:FF:000006">
    <property type="entry name" value="Vacuolar protein sorting-associated protein 53"/>
    <property type="match status" value="1"/>
</dbReference>
<dbReference type="Gene3D" id="1.10.357.110">
    <property type="entry name" value="Vacuolar protein sorting-associated protein 53, C-terminus"/>
    <property type="match status" value="1"/>
</dbReference>
<evidence type="ECO:0000259" key="10">
    <source>
        <dbReference type="Pfam" id="PF04100"/>
    </source>
</evidence>
<feature type="domain" description="Vps53 N-terminal" evidence="10">
    <location>
        <begin position="48"/>
        <end position="489"/>
    </location>
</feature>
<proteinExistence type="inferred from homology"/>
<dbReference type="PANTHER" id="PTHR12820:SF0">
    <property type="entry name" value="VACUOLAR PROTEIN SORTING-ASSOCIATED PROTEIN 53 HOMOLOG"/>
    <property type="match status" value="1"/>
</dbReference>
<organism evidence="12">
    <name type="scientific">Rhipicephalus appendiculatus</name>
    <name type="common">Brown ear tick</name>
    <dbReference type="NCBI Taxonomy" id="34631"/>
    <lineage>
        <taxon>Eukaryota</taxon>
        <taxon>Metazoa</taxon>
        <taxon>Ecdysozoa</taxon>
        <taxon>Arthropoda</taxon>
        <taxon>Chelicerata</taxon>
        <taxon>Arachnida</taxon>
        <taxon>Acari</taxon>
        <taxon>Parasitiformes</taxon>
        <taxon>Ixodida</taxon>
        <taxon>Ixodoidea</taxon>
        <taxon>Ixodidae</taxon>
        <taxon>Rhipicephalinae</taxon>
        <taxon>Rhipicephalus</taxon>
        <taxon>Rhipicephalus</taxon>
    </lineage>
</organism>
<protein>
    <recommendedName>
        <fullName evidence="4">Vacuolar protein sorting-associated protein 53 homolog</fullName>
    </recommendedName>
</protein>
<evidence type="ECO:0000259" key="11">
    <source>
        <dbReference type="Pfam" id="PF16854"/>
    </source>
</evidence>
<feature type="compositionally biased region" description="Polar residues" evidence="9">
    <location>
        <begin position="437"/>
        <end position="449"/>
    </location>
</feature>
<evidence type="ECO:0000256" key="7">
    <source>
        <dbReference type="ARBA" id="ARBA00023136"/>
    </source>
</evidence>
<keyword evidence="7" id="KW-0472">Membrane</keyword>
<accession>A0A131YZX2</accession>
<comment type="subcellular location">
    <subcellularLocation>
        <location evidence="2">Endosome membrane</location>
        <topology evidence="2">Peripheral membrane protein</topology>
    </subcellularLocation>
    <subcellularLocation>
        <location evidence="1">Golgi apparatus</location>
        <location evidence="1">trans-Golgi network membrane</location>
        <topology evidence="1">Peripheral membrane protein</topology>
    </subcellularLocation>
</comment>
<name>A0A131YZX2_RHIAP</name>
<evidence type="ECO:0000256" key="1">
    <source>
        <dbReference type="ARBA" id="ARBA00004150"/>
    </source>
</evidence>
<keyword evidence="5" id="KW-0967">Endosome</keyword>
<dbReference type="InterPro" id="IPR039766">
    <property type="entry name" value="Vps53"/>
</dbReference>
<dbReference type="InterPro" id="IPR038260">
    <property type="entry name" value="Vps53_C_sf"/>
</dbReference>
<dbReference type="EMBL" id="GEDV01005106">
    <property type="protein sequence ID" value="JAP83451.1"/>
    <property type="molecule type" value="Transcribed_RNA"/>
</dbReference>
<dbReference type="InterPro" id="IPR031745">
    <property type="entry name" value="Vps53_C"/>
</dbReference>
<feature type="region of interest" description="Disordered" evidence="9">
    <location>
        <begin position="378"/>
        <end position="449"/>
    </location>
</feature>
<feature type="compositionally biased region" description="Low complexity" evidence="9">
    <location>
        <begin position="401"/>
        <end position="413"/>
    </location>
</feature>
<feature type="coiled-coil region" evidence="8">
    <location>
        <begin position="118"/>
        <end position="152"/>
    </location>
</feature>
<sequence>MANAMGIELDDDIIVDEEALNAFVNFPPEVQAAIEQVFPSTDPLDSPNFNPVDYINTLFPTEQSLANVDEVIARMKTKIRRLDDQIRTVVRGQSNLGSDGRASLEEAQRSIHQLFLCIRDIKEKAEKSEHMVKEITRDIKQLDNAKRHLTASITTLNHLHMLVEGVDGLKKLTRKRQYGEVANLLQGVVNVLDHFQPYMAIPQIRKLADEVATIQSDLAQQITADFHDAFTGPNAKHSAPTQQLAEACLVVSILDKKVKQELLKWFVSLQLAEYTHLFQANQDVAWLDRVDRRYAWLKNHLVKFESKFGQLFPADWEVSERIAVEFCHITRRELSQLMSSRVQDMEVRLLLSAIQKTTGFEALLGRRFTGVTLERTNVVAPPTPAPPMPSAHPSKAEKSTNPFEEGGEENNPFAEDMEKEEKTASSAVAGAGEPLAGNSTPQLSPPQMSLANVNPFQGLVSSCFERHLDIYVESQDRTLKQLLDQFVEAAQRAPLPQPDVETAGVLPSCADLFVYYKKCLVQCSQLSRGPPLLALARVFGKHLADYAGRVLQGSLPKTGSSSSSGVTAAGLIQNFQSLLKEGESPRLTPPELCRICGVLSTAEYCLETTQQLEGKLKEKIEPSLASKIDLTAEQDMFNGVINNCIQLLVHDLEAACEPALSTITKTNWSLVKAVGDQSGYVTAITSHLRQTLPLIRDNLANSRRYFTQFCVHFVSSFIPRLISQLFKCKPMSPIGAEQLLLDTHSLKMVLLDLPLLESQVARKAPASYTKIVVKGMTKAEMLLKMVLAPHEPAESFVEHYTKQLPESDAQEFQKVLDMKGLKRSEQNVLTEVFRTRIPTATSSSAAPSEGGTAAQLLSALAIVTTTTPEHESSRIRRFEKLIKKRL</sequence>
<dbReference type="Pfam" id="PF04100">
    <property type="entry name" value="Vps53_N"/>
    <property type="match status" value="1"/>
</dbReference>
<dbReference type="GO" id="GO:0005829">
    <property type="term" value="C:cytosol"/>
    <property type="evidence" value="ECO:0007669"/>
    <property type="project" value="GOC"/>
</dbReference>
<keyword evidence="6" id="KW-0333">Golgi apparatus</keyword>
<evidence type="ECO:0000256" key="8">
    <source>
        <dbReference type="SAM" id="Coils"/>
    </source>
</evidence>
<keyword evidence="8" id="KW-0175">Coiled coil</keyword>
<dbReference type="PANTHER" id="PTHR12820">
    <property type="entry name" value="VACUOLAR SORTING PROTEIN 53"/>
    <property type="match status" value="1"/>
</dbReference>
<dbReference type="GO" id="GO:0000938">
    <property type="term" value="C:GARP complex"/>
    <property type="evidence" value="ECO:0007669"/>
    <property type="project" value="InterPro"/>
</dbReference>
<dbReference type="InterPro" id="IPR007234">
    <property type="entry name" value="Vps53_N"/>
</dbReference>
<evidence type="ECO:0000256" key="3">
    <source>
        <dbReference type="ARBA" id="ARBA00008628"/>
    </source>
</evidence>
<dbReference type="AlphaFoldDB" id="A0A131YZX2"/>
<evidence type="ECO:0000256" key="2">
    <source>
        <dbReference type="ARBA" id="ARBA00004481"/>
    </source>
</evidence>
<comment type="similarity">
    <text evidence="3">Belongs to the VPS53 family.</text>
</comment>
<evidence type="ECO:0000256" key="5">
    <source>
        <dbReference type="ARBA" id="ARBA00022753"/>
    </source>
</evidence>
<dbReference type="GO" id="GO:0010008">
    <property type="term" value="C:endosome membrane"/>
    <property type="evidence" value="ECO:0007669"/>
    <property type="project" value="UniProtKB-SubCell"/>
</dbReference>
<feature type="compositionally biased region" description="Pro residues" evidence="9">
    <location>
        <begin position="381"/>
        <end position="390"/>
    </location>
</feature>
<feature type="domain" description="Vps53 C-terminal" evidence="11">
    <location>
        <begin position="737"/>
        <end position="821"/>
    </location>
</feature>
<reference evidence="12" key="1">
    <citation type="journal article" date="2016" name="Ticks Tick Borne Dis.">
        <title>De novo assembly and annotation of the salivary gland transcriptome of Rhipicephalus appendiculatus male and female ticks during blood feeding.</title>
        <authorList>
            <person name="de Castro M.H."/>
            <person name="de Klerk D."/>
            <person name="Pienaar R."/>
            <person name="Latif A.A."/>
            <person name="Rees D.J."/>
            <person name="Mans B.J."/>
        </authorList>
    </citation>
    <scope>NUCLEOTIDE SEQUENCE</scope>
    <source>
        <tissue evidence="12">Salivary glands</tissue>
    </source>
</reference>